<dbReference type="EMBL" id="BBSC01000012">
    <property type="protein sequence ID" value="GAM78154.1"/>
    <property type="molecule type" value="Genomic_DNA"/>
</dbReference>
<reference evidence="1 2" key="2">
    <citation type="submission" date="2015-01" db="EMBL/GenBank/DDBJ databases">
        <authorList>
            <consortium name="NBRP consortium"/>
            <person name="Sawabe T."/>
            <person name="Meirelles P."/>
            <person name="Feng G."/>
            <person name="Sayaka M."/>
            <person name="Hattori M."/>
            <person name="Ohkuma M."/>
        </authorList>
    </citation>
    <scope>NUCLEOTIDE SEQUENCE [LARGE SCALE GENOMIC DNA]</scope>
    <source>
        <strain evidence="2">JCM 19241</strain>
    </source>
</reference>
<evidence type="ECO:0000313" key="1">
    <source>
        <dbReference type="EMBL" id="GAM78154.1"/>
    </source>
</evidence>
<protein>
    <submittedName>
        <fullName evidence="1">Uncharacterized protein</fullName>
    </submittedName>
</protein>
<organism evidence="1 2">
    <name type="scientific">Vibrio ishigakensis</name>
    <dbReference type="NCBI Taxonomy" id="1481914"/>
    <lineage>
        <taxon>Bacteria</taxon>
        <taxon>Pseudomonadati</taxon>
        <taxon>Pseudomonadota</taxon>
        <taxon>Gammaproteobacteria</taxon>
        <taxon>Vibrionales</taxon>
        <taxon>Vibrionaceae</taxon>
        <taxon>Vibrio</taxon>
    </lineage>
</organism>
<reference evidence="1 2" key="1">
    <citation type="submission" date="2015-01" db="EMBL/GenBank/DDBJ databases">
        <title>Vibrio sp. C94 JCM 19241 whole genome shotgun sequence.</title>
        <authorList>
            <person name="Sawabe T."/>
            <person name="Meirelles P."/>
            <person name="Feng G."/>
            <person name="Sayaka M."/>
            <person name="Hattori M."/>
            <person name="Ohkuma M."/>
        </authorList>
    </citation>
    <scope>NUCLEOTIDE SEQUENCE [LARGE SCALE GENOMIC DNA]</scope>
    <source>
        <strain evidence="2">JCM 19241</strain>
    </source>
</reference>
<dbReference type="Proteomes" id="UP000031666">
    <property type="component" value="Unassembled WGS sequence"/>
</dbReference>
<name>A0A0B8QVI9_9VIBR</name>
<proteinExistence type="predicted"/>
<gene>
    <name evidence="1" type="ORF">JCM19241_4859</name>
</gene>
<comment type="caution">
    <text evidence="1">The sequence shown here is derived from an EMBL/GenBank/DDBJ whole genome shotgun (WGS) entry which is preliminary data.</text>
</comment>
<evidence type="ECO:0000313" key="2">
    <source>
        <dbReference type="Proteomes" id="UP000031666"/>
    </source>
</evidence>
<dbReference type="AlphaFoldDB" id="A0A0B8QVI9"/>
<accession>A0A0B8QVI9</accession>
<sequence>MPEEELELQFMGINFDRRSKLVSLVIGVLAGLYRGDEC</sequence>